<keyword evidence="1" id="KW-0813">Transport</keyword>
<organism evidence="6 7">
    <name type="scientific">Wansuia hejianensis</name>
    <dbReference type="NCBI Taxonomy" id="2763667"/>
    <lineage>
        <taxon>Bacteria</taxon>
        <taxon>Bacillati</taxon>
        <taxon>Bacillota</taxon>
        <taxon>Clostridia</taxon>
        <taxon>Lachnospirales</taxon>
        <taxon>Lachnospiraceae</taxon>
        <taxon>Wansuia</taxon>
    </lineage>
</organism>
<dbReference type="InterPro" id="IPR013563">
    <property type="entry name" value="Oligopep_ABC_C"/>
</dbReference>
<dbReference type="PROSITE" id="PS00211">
    <property type="entry name" value="ABC_TRANSPORTER_1"/>
    <property type="match status" value="1"/>
</dbReference>
<evidence type="ECO:0000313" key="6">
    <source>
        <dbReference type="EMBL" id="MBC8591493.1"/>
    </source>
</evidence>
<evidence type="ECO:0000256" key="4">
    <source>
        <dbReference type="SAM" id="Coils"/>
    </source>
</evidence>
<dbReference type="RefSeq" id="WP_249324356.1">
    <property type="nucleotide sequence ID" value="NZ_JACRTK010000004.1"/>
</dbReference>
<sequence length="530" mass="61085">MAKLEKDKKVLIRIENLKKYFPVKKPSLFDREALYVRANEDVSLDIYEGETLGLVGESGCGKSTLGRTLLQIYDQTDGRTIYYGLDIDELAPKYVSDILKRLPSLGNKLKELQKKENDTLKTYEKLPEGKEKYQALEKYREAEKEYRTLLLDVTQLIGGLIVADDLSEVSRVAMKEHETSREAFKIRKKIKEENVLIEGKVLTLQEEGKKLEEIETQIKSQKNKVQEWEKELSKLEDKIKDIEKEIEVLRDKYRNHPEFEKYDKNRDKGINLARLTENEARLLRKDLQLIFQDPYSSLNPRLTVGQIISEGLYAHKIFAKNDKSVQDYIIKTMEECGLAPYFIHRYPHQFSGGQRQRIGIARSVALRPKFIVCDEAVSALDVSIQSQIINLLLDLKEKEDLTYMFISHDLSVIKYISDRVGVMYLGNIVELAETEELYSRPMHPYTEALLSAIPTTDPDHKKDPVILEGDIPSPIRPPSGCKFHTRCKYATEICKNVLPEFEEVVPGHFVACHHKINLDKIEPAEVKIAK</sequence>
<dbReference type="Pfam" id="PF08352">
    <property type="entry name" value="oligo_HPY"/>
    <property type="match status" value="1"/>
</dbReference>
<evidence type="ECO:0000256" key="3">
    <source>
        <dbReference type="ARBA" id="ARBA00022840"/>
    </source>
</evidence>
<evidence type="ECO:0000259" key="5">
    <source>
        <dbReference type="PROSITE" id="PS50893"/>
    </source>
</evidence>
<dbReference type="Gene3D" id="3.40.50.300">
    <property type="entry name" value="P-loop containing nucleotide triphosphate hydrolases"/>
    <property type="match status" value="2"/>
</dbReference>
<comment type="caution">
    <text evidence="6">The sequence shown here is derived from an EMBL/GenBank/DDBJ whole genome shotgun (WGS) entry which is preliminary data.</text>
</comment>
<dbReference type="Proteomes" id="UP000601522">
    <property type="component" value="Unassembled WGS sequence"/>
</dbReference>
<dbReference type="GO" id="GO:0055085">
    <property type="term" value="P:transmembrane transport"/>
    <property type="evidence" value="ECO:0007669"/>
    <property type="project" value="UniProtKB-ARBA"/>
</dbReference>
<dbReference type="InterPro" id="IPR003593">
    <property type="entry name" value="AAA+_ATPase"/>
</dbReference>
<dbReference type="NCBIfam" id="TIGR01727">
    <property type="entry name" value="oligo_HPY"/>
    <property type="match status" value="1"/>
</dbReference>
<dbReference type="InterPro" id="IPR050319">
    <property type="entry name" value="ABC_transp_ATP-bind"/>
</dbReference>
<feature type="coiled-coil region" evidence="4">
    <location>
        <begin position="204"/>
        <end position="252"/>
    </location>
</feature>
<accession>A0A926IPA9</accession>
<feature type="domain" description="ABC transporter" evidence="5">
    <location>
        <begin position="12"/>
        <end position="450"/>
    </location>
</feature>
<proteinExistence type="predicted"/>
<evidence type="ECO:0000256" key="1">
    <source>
        <dbReference type="ARBA" id="ARBA00022448"/>
    </source>
</evidence>
<dbReference type="CDD" id="cd03257">
    <property type="entry name" value="ABC_NikE_OppD_transporters"/>
    <property type="match status" value="1"/>
</dbReference>
<evidence type="ECO:0000256" key="2">
    <source>
        <dbReference type="ARBA" id="ARBA00022741"/>
    </source>
</evidence>
<dbReference type="GO" id="GO:0015833">
    <property type="term" value="P:peptide transport"/>
    <property type="evidence" value="ECO:0007669"/>
    <property type="project" value="InterPro"/>
</dbReference>
<dbReference type="InterPro" id="IPR027417">
    <property type="entry name" value="P-loop_NTPase"/>
</dbReference>
<dbReference type="Gene3D" id="1.20.5.340">
    <property type="match status" value="1"/>
</dbReference>
<dbReference type="PANTHER" id="PTHR43776">
    <property type="entry name" value="TRANSPORT ATP-BINDING PROTEIN"/>
    <property type="match status" value="1"/>
</dbReference>
<dbReference type="Pfam" id="PF00005">
    <property type="entry name" value="ABC_tran"/>
    <property type="match status" value="2"/>
</dbReference>
<gene>
    <name evidence="6" type="ORF">H8689_10255</name>
</gene>
<dbReference type="AlphaFoldDB" id="A0A926IPA9"/>
<dbReference type="GO" id="GO:0016887">
    <property type="term" value="F:ATP hydrolysis activity"/>
    <property type="evidence" value="ECO:0007669"/>
    <property type="project" value="InterPro"/>
</dbReference>
<dbReference type="PROSITE" id="PS50893">
    <property type="entry name" value="ABC_TRANSPORTER_2"/>
    <property type="match status" value="1"/>
</dbReference>
<dbReference type="PANTHER" id="PTHR43776:SF8">
    <property type="entry name" value="ABC TRANSPORTER, ATP-BINDING PROTEIN"/>
    <property type="match status" value="1"/>
</dbReference>
<name>A0A926IPA9_9FIRM</name>
<keyword evidence="3 6" id="KW-0067">ATP-binding</keyword>
<reference evidence="6 7" key="1">
    <citation type="submission" date="2020-08" db="EMBL/GenBank/DDBJ databases">
        <title>Genome public.</title>
        <authorList>
            <person name="Liu C."/>
            <person name="Sun Q."/>
        </authorList>
    </citation>
    <scope>NUCLEOTIDE SEQUENCE [LARGE SCALE GENOMIC DNA]</scope>
    <source>
        <strain evidence="6 7">NSJ-26</strain>
    </source>
</reference>
<dbReference type="InterPro" id="IPR003439">
    <property type="entry name" value="ABC_transporter-like_ATP-bd"/>
</dbReference>
<dbReference type="InterPro" id="IPR017871">
    <property type="entry name" value="ABC_transporter-like_CS"/>
</dbReference>
<keyword evidence="2" id="KW-0547">Nucleotide-binding</keyword>
<dbReference type="SUPFAM" id="SSF52540">
    <property type="entry name" value="P-loop containing nucleoside triphosphate hydrolases"/>
    <property type="match status" value="2"/>
</dbReference>
<protein>
    <submittedName>
        <fullName evidence="6">ATP-binding cassette domain-containing protein</fullName>
    </submittedName>
</protein>
<dbReference type="GO" id="GO:0005524">
    <property type="term" value="F:ATP binding"/>
    <property type="evidence" value="ECO:0007669"/>
    <property type="project" value="UniProtKB-KW"/>
</dbReference>
<dbReference type="SMART" id="SM00382">
    <property type="entry name" value="AAA"/>
    <property type="match status" value="1"/>
</dbReference>
<evidence type="ECO:0000313" key="7">
    <source>
        <dbReference type="Proteomes" id="UP000601522"/>
    </source>
</evidence>
<keyword evidence="4" id="KW-0175">Coiled coil</keyword>
<dbReference type="EMBL" id="JACRTK010000004">
    <property type="protein sequence ID" value="MBC8591493.1"/>
    <property type="molecule type" value="Genomic_DNA"/>
</dbReference>
<keyword evidence="7" id="KW-1185">Reference proteome</keyword>